<gene>
    <name evidence="2" type="ORF">LKMONMHP_1763</name>
</gene>
<dbReference type="Pfam" id="PF05899">
    <property type="entry name" value="Cupin_3"/>
    <property type="match status" value="1"/>
</dbReference>
<keyword evidence="3" id="KW-1185">Reference proteome</keyword>
<sequence>MEIARLLHMFGAPVLALFGGVGLRAAGRLMPGLGRDRCTVDFADAPPPCRPYRPEPARILSGDPAQTVSFVYRNADGSVSAGIWTCQPGKWRIDFKQDEFVHILEGEVVVTDGDGRAKTYRAGDAFVTPAGFSGTWDVRRPVKKYFSLGGPPAAAA</sequence>
<comment type="caution">
    <text evidence="2">The sequence shown here is derived from an EMBL/GenBank/DDBJ whole genome shotgun (WGS) entry which is preliminary data.</text>
</comment>
<dbReference type="InterPro" id="IPR014710">
    <property type="entry name" value="RmlC-like_jellyroll"/>
</dbReference>
<proteinExistence type="predicted"/>
<protein>
    <recommendedName>
        <fullName evidence="1">(S)-ureidoglycine aminohydrolase cupin domain-containing protein</fullName>
    </recommendedName>
</protein>
<dbReference type="CDD" id="cd02227">
    <property type="entry name" value="cupin_TM1112-like"/>
    <property type="match status" value="1"/>
</dbReference>
<dbReference type="SUPFAM" id="SSF51182">
    <property type="entry name" value="RmlC-like cupins"/>
    <property type="match status" value="1"/>
</dbReference>
<feature type="domain" description="(S)-ureidoglycine aminohydrolase cupin" evidence="1">
    <location>
        <begin position="75"/>
        <end position="146"/>
    </location>
</feature>
<dbReference type="PANTHER" id="PTHR40943">
    <property type="entry name" value="CYTOPLASMIC PROTEIN-RELATED"/>
    <property type="match status" value="1"/>
</dbReference>
<dbReference type="PANTHER" id="PTHR40943:SF1">
    <property type="entry name" value="CYTOPLASMIC PROTEIN"/>
    <property type="match status" value="1"/>
</dbReference>
<dbReference type="InterPro" id="IPR008579">
    <property type="entry name" value="UGlyAH_Cupin_dom"/>
</dbReference>
<accession>A0ABQ4T7G8</accession>
<dbReference type="RefSeq" id="WP_238310768.1">
    <property type="nucleotide sequence ID" value="NZ_BPQV01000004.1"/>
</dbReference>
<dbReference type="InterPro" id="IPR011051">
    <property type="entry name" value="RmlC_Cupin_sf"/>
</dbReference>
<name>A0ABQ4T7G8_METOR</name>
<dbReference type="EMBL" id="BPQV01000004">
    <property type="protein sequence ID" value="GJE26909.1"/>
    <property type="molecule type" value="Genomic_DNA"/>
</dbReference>
<dbReference type="Proteomes" id="UP001055156">
    <property type="component" value="Unassembled WGS sequence"/>
</dbReference>
<organism evidence="2 3">
    <name type="scientific">Methylobacterium organophilum</name>
    <dbReference type="NCBI Taxonomy" id="410"/>
    <lineage>
        <taxon>Bacteria</taxon>
        <taxon>Pseudomonadati</taxon>
        <taxon>Pseudomonadota</taxon>
        <taxon>Alphaproteobacteria</taxon>
        <taxon>Hyphomicrobiales</taxon>
        <taxon>Methylobacteriaceae</taxon>
        <taxon>Methylobacterium</taxon>
    </lineage>
</organism>
<reference evidence="2" key="2">
    <citation type="submission" date="2021-08" db="EMBL/GenBank/DDBJ databases">
        <authorList>
            <person name="Tani A."/>
            <person name="Ola A."/>
            <person name="Ogura Y."/>
            <person name="Katsura K."/>
            <person name="Hayashi T."/>
        </authorList>
    </citation>
    <scope>NUCLEOTIDE SEQUENCE</scope>
    <source>
        <strain evidence="2">NBRC 15689</strain>
    </source>
</reference>
<dbReference type="Gene3D" id="2.60.120.10">
    <property type="entry name" value="Jelly Rolls"/>
    <property type="match status" value="1"/>
</dbReference>
<reference evidence="2" key="1">
    <citation type="journal article" date="2021" name="Front. Microbiol.">
        <title>Comprehensive Comparative Genomics and Phenotyping of Methylobacterium Species.</title>
        <authorList>
            <person name="Alessa O."/>
            <person name="Ogura Y."/>
            <person name="Fujitani Y."/>
            <person name="Takami H."/>
            <person name="Hayashi T."/>
            <person name="Sahin N."/>
            <person name="Tani A."/>
        </authorList>
    </citation>
    <scope>NUCLEOTIDE SEQUENCE</scope>
    <source>
        <strain evidence="2">NBRC 15689</strain>
    </source>
</reference>
<evidence type="ECO:0000313" key="3">
    <source>
        <dbReference type="Proteomes" id="UP001055156"/>
    </source>
</evidence>
<evidence type="ECO:0000313" key="2">
    <source>
        <dbReference type="EMBL" id="GJE26909.1"/>
    </source>
</evidence>
<evidence type="ECO:0000259" key="1">
    <source>
        <dbReference type="Pfam" id="PF05899"/>
    </source>
</evidence>